<gene>
    <name evidence="1" type="ORF">WGH24286_01826</name>
</gene>
<name>A0ABN8BT30_9LACO</name>
<dbReference type="RefSeq" id="WP_230099413.1">
    <property type="nucleotide sequence ID" value="NZ_CAKKNT010000036.1"/>
</dbReference>
<organism evidence="1 2">
    <name type="scientific">Periweissella ghanensis</name>
    <dbReference type="NCBI Taxonomy" id="467997"/>
    <lineage>
        <taxon>Bacteria</taxon>
        <taxon>Bacillati</taxon>
        <taxon>Bacillota</taxon>
        <taxon>Bacilli</taxon>
        <taxon>Lactobacillales</taxon>
        <taxon>Lactobacillaceae</taxon>
        <taxon>Periweissella</taxon>
    </lineage>
</organism>
<comment type="caution">
    <text evidence="1">The sequence shown here is derived from an EMBL/GenBank/DDBJ whole genome shotgun (WGS) entry which is preliminary data.</text>
</comment>
<sequence>MSLYVKKAHELNYVKFMDMFAIPDRMEYVVKEEIETYYTASHSNDR</sequence>
<evidence type="ECO:0000313" key="2">
    <source>
        <dbReference type="Proteomes" id="UP000789719"/>
    </source>
</evidence>
<reference evidence="1 2" key="1">
    <citation type="submission" date="2021-11" db="EMBL/GenBank/DDBJ databases">
        <authorList>
            <person name="Depoorter E."/>
        </authorList>
    </citation>
    <scope>NUCLEOTIDE SEQUENCE [LARGE SCALE GENOMIC DNA]</scope>
    <source>
        <strain evidence="1 2">LMG 24286</strain>
    </source>
</reference>
<proteinExistence type="predicted"/>
<keyword evidence="2" id="KW-1185">Reference proteome</keyword>
<protein>
    <submittedName>
        <fullName evidence="1">Uncharacterized protein</fullName>
    </submittedName>
</protein>
<evidence type="ECO:0000313" key="1">
    <source>
        <dbReference type="EMBL" id="CAH0419376.1"/>
    </source>
</evidence>
<accession>A0ABN8BT30</accession>
<dbReference type="EMBL" id="CAKKNT010000036">
    <property type="protein sequence ID" value="CAH0419376.1"/>
    <property type="molecule type" value="Genomic_DNA"/>
</dbReference>
<dbReference type="Proteomes" id="UP000789719">
    <property type="component" value="Unassembled WGS sequence"/>
</dbReference>